<evidence type="ECO:0000313" key="2">
    <source>
        <dbReference type="EMBL" id="KIW77134.1"/>
    </source>
</evidence>
<dbReference type="Pfam" id="PF08450">
    <property type="entry name" value="SGL"/>
    <property type="match status" value="1"/>
</dbReference>
<feature type="domain" description="SMP-30/Gluconolactonase/LRE-like region" evidence="1">
    <location>
        <begin position="206"/>
        <end position="390"/>
    </location>
</feature>
<dbReference type="HOGENOM" id="CLU_036110_1_1_1"/>
<dbReference type="InterPro" id="IPR013658">
    <property type="entry name" value="SGL"/>
</dbReference>
<dbReference type="VEuPathDB" id="FungiDB:Z517_09580"/>
<name>A0A0D2GXP0_9EURO</name>
<reference evidence="2 3" key="1">
    <citation type="submission" date="2015-01" db="EMBL/GenBank/DDBJ databases">
        <title>The Genome Sequence of Fonsecaea pedrosoi CBS 271.37.</title>
        <authorList>
            <consortium name="The Broad Institute Genomics Platform"/>
            <person name="Cuomo C."/>
            <person name="de Hoog S."/>
            <person name="Gorbushina A."/>
            <person name="Stielow B."/>
            <person name="Teixiera M."/>
            <person name="Abouelleil A."/>
            <person name="Chapman S.B."/>
            <person name="Priest M."/>
            <person name="Young S.K."/>
            <person name="Wortman J."/>
            <person name="Nusbaum C."/>
            <person name="Birren B."/>
        </authorList>
    </citation>
    <scope>NUCLEOTIDE SEQUENCE [LARGE SCALE GENOMIC DNA]</scope>
    <source>
        <strain evidence="2 3">CBS 271.37</strain>
    </source>
</reference>
<dbReference type="Proteomes" id="UP000053029">
    <property type="component" value="Unassembled WGS sequence"/>
</dbReference>
<evidence type="ECO:0000313" key="3">
    <source>
        <dbReference type="Proteomes" id="UP000053029"/>
    </source>
</evidence>
<dbReference type="PANTHER" id="PTHR47064:SF2">
    <property type="entry name" value="SMP-30_GLUCONOLACTONASE_LRE-LIKE REGION DOMAIN-CONTAINING PROTEIN-RELATED"/>
    <property type="match status" value="1"/>
</dbReference>
<dbReference type="InterPro" id="IPR011042">
    <property type="entry name" value="6-blade_b-propeller_TolB-like"/>
</dbReference>
<dbReference type="EMBL" id="KN846974">
    <property type="protein sequence ID" value="KIW77134.1"/>
    <property type="molecule type" value="Genomic_DNA"/>
</dbReference>
<evidence type="ECO:0000259" key="1">
    <source>
        <dbReference type="Pfam" id="PF08450"/>
    </source>
</evidence>
<gene>
    <name evidence="2" type="ORF">Z517_09580</name>
</gene>
<accession>A0A0D2GXP0</accession>
<sequence>MKPLRGIIQTAALPAMASLLNPLPAGVNYNSTEVVFVNQKALATLPYYFERGQMCKLGQKHPPTSTAALESIMYLNKYRLYKAQVWGTVTSSPRVNGELSTLAKASFVAFDSRFFDILGPNPTLEKLFDLPEHNVHEAPNFLPAQNKVFVSNFNHTYEYLVDLSVEPPALQNLTTDPPLESVNGGFIHEGKLVVGTDGYRNSTPPGLYLYDPATNRSEPLLNNYRGLKLSTPDDLVVDQFGQVWFVDAPFSYVAWTYDNPPELAPSIYCFNMTSGALSVVDQSILWPNGIAFSPDNQTLYITSTPLGPDNRTENHAIVAFDVLYPHTLANKRTVYVPDTYFADGLKVSEAGNLYAAAGSGIDVVTPEGDLLGKITAAGEVFNNLVFLPGGQILVTGVQGIWRVRIREQGIVHY</sequence>
<dbReference type="RefSeq" id="XP_013280942.1">
    <property type="nucleotide sequence ID" value="XM_013425488.1"/>
</dbReference>
<dbReference type="STRING" id="1442368.A0A0D2GXP0"/>
<keyword evidence="3" id="KW-1185">Reference proteome</keyword>
<dbReference type="PANTHER" id="PTHR47064">
    <property type="entry name" value="PUTATIVE (AFU_ORTHOLOGUE AFUA_1G08990)-RELATED"/>
    <property type="match status" value="1"/>
</dbReference>
<organism evidence="2 3">
    <name type="scientific">Fonsecaea pedrosoi CBS 271.37</name>
    <dbReference type="NCBI Taxonomy" id="1442368"/>
    <lineage>
        <taxon>Eukaryota</taxon>
        <taxon>Fungi</taxon>
        <taxon>Dikarya</taxon>
        <taxon>Ascomycota</taxon>
        <taxon>Pezizomycotina</taxon>
        <taxon>Eurotiomycetes</taxon>
        <taxon>Chaetothyriomycetidae</taxon>
        <taxon>Chaetothyriales</taxon>
        <taxon>Herpotrichiellaceae</taxon>
        <taxon>Fonsecaea</taxon>
    </lineage>
</organism>
<dbReference type="Gene3D" id="2.120.10.30">
    <property type="entry name" value="TolB, C-terminal domain"/>
    <property type="match status" value="1"/>
</dbReference>
<dbReference type="InterPro" id="IPR052988">
    <property type="entry name" value="Oryzine_lactonohydrolase"/>
</dbReference>
<protein>
    <recommendedName>
        <fullName evidence="1">SMP-30/Gluconolactonase/LRE-like region domain-containing protein</fullName>
    </recommendedName>
</protein>
<proteinExistence type="predicted"/>
<dbReference type="GeneID" id="25309070"/>
<dbReference type="SUPFAM" id="SSF63829">
    <property type="entry name" value="Calcium-dependent phosphotriesterase"/>
    <property type="match status" value="1"/>
</dbReference>
<dbReference type="AlphaFoldDB" id="A0A0D2GXP0"/>
<dbReference type="OrthoDB" id="423498at2759"/>